<comment type="caution">
    <text evidence="2">The sequence shown here is derived from an EMBL/GenBank/DDBJ whole genome shotgun (WGS) entry which is preliminary data.</text>
</comment>
<dbReference type="InterPro" id="IPR041516">
    <property type="entry name" value="LACTB2_WH"/>
</dbReference>
<dbReference type="Gene3D" id="1.10.10.10">
    <property type="entry name" value="Winged helix-like DNA-binding domain superfamily/Winged helix DNA-binding domain"/>
    <property type="match status" value="1"/>
</dbReference>
<keyword evidence="3" id="KW-1185">Reference proteome</keyword>
<evidence type="ECO:0000313" key="3">
    <source>
        <dbReference type="Proteomes" id="UP000658305"/>
    </source>
</evidence>
<evidence type="ECO:0000259" key="1">
    <source>
        <dbReference type="SMART" id="SM00849"/>
    </source>
</evidence>
<sequence length="295" mass="31152">MQPWTPGEVIRPEAGVRMVLAPNPSPMTHWGTNTYIIGEGAVAVIDPGPALPEHLTAILAALAPGERVSHILVTHPHLDHSPLARPLAEATGAPVLGFGPAGTGLSPRMAGITGLGGGEGIDTGFTPDVQLADGDFIPGGDWQLEVLHTPGHMAGHLAFALDGLLFTGDHVMGWAPSLVSPPEGDMTDYMASLDRLAARPWRRFLSAHGLPVETPAARLSELTTHRRARETAILEALTQGPAGLDALTARVYSDVSPALQPAARRNLLAHLIDLSHRKQITADRPTLHSATFTRS</sequence>
<dbReference type="InterPro" id="IPR036866">
    <property type="entry name" value="RibonucZ/Hydroxyglut_hydro"/>
</dbReference>
<dbReference type="CDD" id="cd16278">
    <property type="entry name" value="metallo-hydrolase-like_MBL-fold"/>
    <property type="match status" value="1"/>
</dbReference>
<dbReference type="Pfam" id="PF17778">
    <property type="entry name" value="WHD_BLACT"/>
    <property type="match status" value="1"/>
</dbReference>
<keyword evidence="2" id="KW-0378">Hydrolase</keyword>
<dbReference type="InterPro" id="IPR036388">
    <property type="entry name" value="WH-like_DNA-bd_sf"/>
</dbReference>
<reference evidence="3" key="1">
    <citation type="journal article" date="2019" name="Int. J. Syst. Evol. Microbiol.">
        <title>The Global Catalogue of Microorganisms (GCM) 10K type strain sequencing project: providing services to taxonomists for standard genome sequencing and annotation.</title>
        <authorList>
            <consortium name="The Broad Institute Genomics Platform"/>
            <consortium name="The Broad Institute Genome Sequencing Center for Infectious Disease"/>
            <person name="Wu L."/>
            <person name="Ma J."/>
        </authorList>
    </citation>
    <scope>NUCLEOTIDE SEQUENCE [LARGE SCALE GENOMIC DNA]</scope>
    <source>
        <strain evidence="3">KCTC 23298</strain>
    </source>
</reference>
<dbReference type="Gene3D" id="3.60.15.10">
    <property type="entry name" value="Ribonuclease Z/Hydroxyacylglutathione hydrolase-like"/>
    <property type="match status" value="1"/>
</dbReference>
<accession>A0ABQ3F722</accession>
<gene>
    <name evidence="2" type="ORF">GCM10007291_04110</name>
</gene>
<dbReference type="PANTHER" id="PTHR23131:SF0">
    <property type="entry name" value="ENDORIBONUCLEASE LACTB2"/>
    <property type="match status" value="1"/>
</dbReference>
<dbReference type="Pfam" id="PF00753">
    <property type="entry name" value="Lactamase_B"/>
    <property type="match status" value="1"/>
</dbReference>
<dbReference type="RefSeq" id="WP_189380056.1">
    <property type="nucleotide sequence ID" value="NZ_BMYI01000001.1"/>
</dbReference>
<feature type="domain" description="Metallo-beta-lactamase" evidence="1">
    <location>
        <begin position="31"/>
        <end position="208"/>
    </location>
</feature>
<dbReference type="InterPro" id="IPR050662">
    <property type="entry name" value="Sec-metab_biosynth-thioest"/>
</dbReference>
<dbReference type="PANTHER" id="PTHR23131">
    <property type="entry name" value="ENDORIBONUCLEASE LACTB2"/>
    <property type="match status" value="1"/>
</dbReference>
<evidence type="ECO:0000313" key="2">
    <source>
        <dbReference type="EMBL" id="GHC10724.1"/>
    </source>
</evidence>
<dbReference type="EMBL" id="BMYI01000001">
    <property type="protein sequence ID" value="GHC10724.1"/>
    <property type="molecule type" value="Genomic_DNA"/>
</dbReference>
<organism evidence="2 3">
    <name type="scientific">Gemmobacter nanjingensis</name>
    <dbReference type="NCBI Taxonomy" id="488454"/>
    <lineage>
        <taxon>Bacteria</taxon>
        <taxon>Pseudomonadati</taxon>
        <taxon>Pseudomonadota</taxon>
        <taxon>Alphaproteobacteria</taxon>
        <taxon>Rhodobacterales</taxon>
        <taxon>Paracoccaceae</taxon>
        <taxon>Gemmobacter</taxon>
    </lineage>
</organism>
<dbReference type="SUPFAM" id="SSF56281">
    <property type="entry name" value="Metallo-hydrolase/oxidoreductase"/>
    <property type="match status" value="1"/>
</dbReference>
<proteinExistence type="predicted"/>
<dbReference type="InterPro" id="IPR001279">
    <property type="entry name" value="Metallo-B-lactamas"/>
</dbReference>
<name>A0ABQ3F722_9RHOB</name>
<protein>
    <submittedName>
        <fullName evidence="2">MBL fold hydrolase</fullName>
    </submittedName>
</protein>
<dbReference type="SMART" id="SM00849">
    <property type="entry name" value="Lactamase_B"/>
    <property type="match status" value="1"/>
</dbReference>
<dbReference type="Proteomes" id="UP000658305">
    <property type="component" value="Unassembled WGS sequence"/>
</dbReference>
<dbReference type="GO" id="GO:0016787">
    <property type="term" value="F:hydrolase activity"/>
    <property type="evidence" value="ECO:0007669"/>
    <property type="project" value="UniProtKB-KW"/>
</dbReference>